<dbReference type="InterPro" id="IPR040181">
    <property type="entry name" value="PKHG5/7"/>
</dbReference>
<dbReference type="PROSITE" id="PS50010">
    <property type="entry name" value="DH_2"/>
    <property type="match status" value="1"/>
</dbReference>
<dbReference type="SUPFAM" id="SSF48065">
    <property type="entry name" value="DBL homology domain (DH-domain)"/>
    <property type="match status" value="1"/>
</dbReference>
<dbReference type="PANTHER" id="PTHR13217:SF11">
    <property type="entry name" value="PLECKSTRIN HOMOLOGY DOMAIN-CONTAINING FAMILY G MEMBER 5"/>
    <property type="match status" value="1"/>
</dbReference>
<feature type="compositionally biased region" description="Basic and acidic residues" evidence="1">
    <location>
        <begin position="276"/>
        <end position="286"/>
    </location>
</feature>
<proteinExistence type="predicted"/>
<feature type="domain" description="DH" evidence="2">
    <location>
        <begin position="1"/>
        <end position="58"/>
    </location>
</feature>
<dbReference type="SUPFAM" id="SSF50729">
    <property type="entry name" value="PH domain-like"/>
    <property type="match status" value="1"/>
</dbReference>
<feature type="region of interest" description="Disordered" evidence="1">
    <location>
        <begin position="273"/>
        <end position="292"/>
    </location>
</feature>
<accession>A0A0R3WPX0</accession>
<evidence type="ECO:0000313" key="3">
    <source>
        <dbReference type="WBParaSite" id="TTAC_0000281001-mRNA-1"/>
    </source>
</evidence>
<dbReference type="InterPro" id="IPR035899">
    <property type="entry name" value="DBL_dom_sf"/>
</dbReference>
<dbReference type="InterPro" id="IPR000219">
    <property type="entry name" value="DH_dom"/>
</dbReference>
<feature type="compositionally biased region" description="Low complexity" evidence="1">
    <location>
        <begin position="337"/>
        <end position="372"/>
    </location>
</feature>
<dbReference type="PANTHER" id="PTHR13217">
    <property type="entry name" value="PLECKSTRIN HOMOLOGY DOMAIN-CONTAINING FAMILY G MEMBER 7"/>
    <property type="match status" value="1"/>
</dbReference>
<name>A0A0R3WPX0_HYDTA</name>
<feature type="region of interest" description="Disordered" evidence="1">
    <location>
        <begin position="316"/>
        <end position="389"/>
    </location>
</feature>
<dbReference type="Pfam" id="PF00621">
    <property type="entry name" value="RhoGEF"/>
    <property type="match status" value="1"/>
</dbReference>
<organism evidence="3">
    <name type="scientific">Hydatigena taeniaeformis</name>
    <name type="common">Feline tapeworm</name>
    <name type="synonym">Taenia taeniaeformis</name>
    <dbReference type="NCBI Taxonomy" id="6205"/>
    <lineage>
        <taxon>Eukaryota</taxon>
        <taxon>Metazoa</taxon>
        <taxon>Spiralia</taxon>
        <taxon>Lophotrochozoa</taxon>
        <taxon>Platyhelminthes</taxon>
        <taxon>Cestoda</taxon>
        <taxon>Eucestoda</taxon>
        <taxon>Cyclophyllidea</taxon>
        <taxon>Taeniidae</taxon>
        <taxon>Hydatigera</taxon>
    </lineage>
</organism>
<dbReference type="STRING" id="6205.A0A0R3WPX0"/>
<dbReference type="WBParaSite" id="TTAC_0000281001-mRNA-1">
    <property type="protein sequence ID" value="TTAC_0000281001-mRNA-1"/>
    <property type="gene ID" value="TTAC_0000281001"/>
</dbReference>
<evidence type="ECO:0000256" key="1">
    <source>
        <dbReference type="SAM" id="MobiDB-lite"/>
    </source>
</evidence>
<reference evidence="3" key="1">
    <citation type="submission" date="2017-02" db="UniProtKB">
        <authorList>
            <consortium name="WormBaseParasite"/>
        </authorList>
    </citation>
    <scope>IDENTIFICATION</scope>
</reference>
<dbReference type="GO" id="GO:0005085">
    <property type="term" value="F:guanyl-nucleotide exchange factor activity"/>
    <property type="evidence" value="ECO:0007669"/>
    <property type="project" value="InterPro"/>
</dbReference>
<dbReference type="GO" id="GO:0007266">
    <property type="term" value="P:Rho protein signal transduction"/>
    <property type="evidence" value="ECO:0007669"/>
    <property type="project" value="TreeGrafter"/>
</dbReference>
<evidence type="ECO:0000259" key="2">
    <source>
        <dbReference type="PROSITE" id="PS50010"/>
    </source>
</evidence>
<sequence>LNSRESLSGLLAQPFQRLTRYGILIRRIKESTTDEYDISALTEMLAAVEDFVKEVDVNQPEQESRTKLNDFIQRIHKYNIADSLRSDFNTELPPAMADIGTILRQPMRIKGRSRTRKPIAEVHAKVKYVGGKISDALCVLLSDMILICKHTGLRRRICVHRPPILLSRLTIQQKRDDPTSFIGFVINDLNLVVDAYLFSSDGRDLEMWISRVQQQKAEIVTVQQSNPVHRDSLNGFWQHRSNTLNSLDGLPPRKNEYLRMTSYDFNPHIAYRSTKRRNEAPQRPRLSDSFSTSISVIGRSQQLVDSPACRSANWRLGAPAAPSEGEYTLTERSRNGSSGMVSKSTSSVSDSSTSSSSTNTTTNTTTSMSEGSQDSTRSSSPAAVTPKVKHSLRRIVDLGTTELVKTDSIDKRLTR</sequence>
<protein>
    <submittedName>
        <fullName evidence="3">DH domain-containing protein</fullName>
    </submittedName>
</protein>
<dbReference type="AlphaFoldDB" id="A0A0R3WPX0"/>
<feature type="compositionally biased region" description="Polar residues" evidence="1">
    <location>
        <begin position="373"/>
        <end position="382"/>
    </location>
</feature>
<dbReference type="Gene3D" id="1.20.900.10">
    <property type="entry name" value="Dbl homology (DH) domain"/>
    <property type="match status" value="1"/>
</dbReference>